<evidence type="ECO:0000313" key="5">
    <source>
        <dbReference type="RefSeq" id="XP_016754005.2"/>
    </source>
</evidence>
<feature type="region of interest" description="Disordered" evidence="1">
    <location>
        <begin position="237"/>
        <end position="297"/>
    </location>
</feature>
<dbReference type="RefSeq" id="XP_016754007.2">
    <property type="nucleotide sequence ID" value="XM_016898518.2"/>
</dbReference>
<reference evidence="5 6" key="2">
    <citation type="submission" date="2025-05" db="UniProtKB">
        <authorList>
            <consortium name="RefSeq"/>
        </authorList>
    </citation>
    <scope>IDENTIFICATION</scope>
</reference>
<feature type="region of interest" description="Disordered" evidence="1">
    <location>
        <begin position="71"/>
        <end position="112"/>
    </location>
</feature>
<sequence length="743" mass="83179">MTDGTNPKVRLVRCPKCRLVLQEVPDFPVYRCGGCDAILVAKTQKSIAKSTSVLQAADNLSIEGHHLQAADNLSIEGHHKKDRDTSRSSSSYSYSDCEKLDENGSNKGQKNGKGQLQLENLEYCNAEQQGVSSGTCFKSTELHDESVAEANDDTLRLEANNNPQATREINLNVSDNLLEQPQKTELVFDRLRSVDTFETSDFGSPSSGLSGPDGGMDDQKLHSLKNSYKAASYLVPEETHPRDKLSARGTMDGSSGMQDPARNLSSDLSNKKHFATQKYSRRHRDEPLEPGNWPRVDIDECPSHIPFSRKASLRKYEHAGPSRESQDEFPFDSTFYPHEKIECNEQENMKLLRMLRELQVQITKTCHLNGRSSTDASWRQNHFPKYCCQEPPEDENFYPRYHGRHGQKSSWSQQGGFACMPFSGGGIDTRYSIDNSCLYCHPQDWKLSSEQLHPPVFRHDRELCRAHLGHSCCNSSSSCSSTPLRYLESDFSNWTHVIKSDDQRYRDHELNRYLREKNHSVRRHLRPTAGGAPFVTCYFCFTTLQLPADFLLFKRKLHQLRCGACTKVLKFSFVKGIHIVPYELVAAAPPPCEVSDRSEAINAAISTLASCSHGVLQADPMSNSDDCSHTFSKSCFTDGDPVSPGNTDTKTMFSSSYEHMEQRKDFVLKQSQNKHKTSTETFDSAEPSSTMSRSEEVSLEELPPTGGTSLHHLMGYSSPSQLIYGLVSSISGTSSVHSGETSD</sequence>
<evidence type="ECO:0000313" key="6">
    <source>
        <dbReference type="RefSeq" id="XP_016754007.2"/>
    </source>
</evidence>
<feature type="domain" description="Probable zinc-ribbon" evidence="2">
    <location>
        <begin position="529"/>
        <end position="573"/>
    </location>
</feature>
<evidence type="ECO:0000259" key="3">
    <source>
        <dbReference type="Pfam" id="PF22910"/>
    </source>
</evidence>
<evidence type="ECO:0000259" key="2">
    <source>
        <dbReference type="Pfam" id="PF11331"/>
    </source>
</evidence>
<organism evidence="4 6">
    <name type="scientific">Gossypium hirsutum</name>
    <name type="common">Upland cotton</name>
    <name type="synonym">Gossypium mexicanum</name>
    <dbReference type="NCBI Taxonomy" id="3635"/>
    <lineage>
        <taxon>Eukaryota</taxon>
        <taxon>Viridiplantae</taxon>
        <taxon>Streptophyta</taxon>
        <taxon>Embryophyta</taxon>
        <taxon>Tracheophyta</taxon>
        <taxon>Spermatophyta</taxon>
        <taxon>Magnoliopsida</taxon>
        <taxon>eudicotyledons</taxon>
        <taxon>Gunneridae</taxon>
        <taxon>Pentapetalae</taxon>
        <taxon>rosids</taxon>
        <taxon>malvids</taxon>
        <taxon>Malvales</taxon>
        <taxon>Malvaceae</taxon>
        <taxon>Malvoideae</taxon>
        <taxon>Gossypium</taxon>
    </lineage>
</organism>
<reference evidence="4" key="1">
    <citation type="journal article" date="2020" name="Nat. Genet.">
        <title>Genomic diversifications of five Gossypium allopolyploid species and their impact on cotton improvement.</title>
        <authorList>
            <person name="Chen Z.J."/>
            <person name="Sreedasyam A."/>
            <person name="Ando A."/>
            <person name="Song Q."/>
            <person name="De Santiago L.M."/>
            <person name="Hulse-Kemp A.M."/>
            <person name="Ding M."/>
            <person name="Ye W."/>
            <person name="Kirkbride R.C."/>
            <person name="Jenkins J."/>
            <person name="Plott C."/>
            <person name="Lovell J."/>
            <person name="Lin Y.M."/>
            <person name="Vaughn R."/>
            <person name="Liu B."/>
            <person name="Simpson S."/>
            <person name="Scheffler B.E."/>
            <person name="Wen L."/>
            <person name="Saski C.A."/>
            <person name="Grover C.E."/>
            <person name="Hu G."/>
            <person name="Conover J.L."/>
            <person name="Carlson J.W."/>
            <person name="Shu S."/>
            <person name="Boston L.B."/>
            <person name="Williams M."/>
            <person name="Peterson D.G."/>
            <person name="McGee K."/>
            <person name="Jones D.C."/>
            <person name="Wendel J.F."/>
            <person name="Stelly D.M."/>
            <person name="Grimwood J."/>
            <person name="Schmutz J."/>
        </authorList>
    </citation>
    <scope>NUCLEOTIDE SEQUENCE [LARGE SCALE GENOMIC DNA]</scope>
    <source>
        <strain evidence="4">cv. TM-1</strain>
    </source>
</reference>
<dbReference type="InterPro" id="IPR055126">
    <property type="entry name" value="EDR4-like_N"/>
</dbReference>
<dbReference type="KEGG" id="ghi:107962209"/>
<feature type="compositionally biased region" description="Polar residues" evidence="1">
    <location>
        <begin position="679"/>
        <end position="692"/>
    </location>
</feature>
<gene>
    <name evidence="5 6" type="primary">LOC107962209</name>
</gene>
<name>A0A1U8PS54_GOSHI</name>
<dbReference type="InterPro" id="IPR021480">
    <property type="entry name" value="Zinc_ribbon_12"/>
</dbReference>
<protein>
    <submittedName>
        <fullName evidence="5 6">Protein ENHANCED DISEASE RESISTANCE 4</fullName>
    </submittedName>
</protein>
<dbReference type="GO" id="GO:1900150">
    <property type="term" value="P:regulation of defense response to fungus"/>
    <property type="evidence" value="ECO:0007669"/>
    <property type="project" value="InterPro"/>
</dbReference>
<evidence type="ECO:0000313" key="4">
    <source>
        <dbReference type="Proteomes" id="UP000818029"/>
    </source>
</evidence>
<feature type="region of interest" description="Disordered" evidence="1">
    <location>
        <begin position="669"/>
        <end position="713"/>
    </location>
</feature>
<dbReference type="RefSeq" id="XP_016754005.2">
    <property type="nucleotide sequence ID" value="XM_016898516.2"/>
</dbReference>
<feature type="compositionally biased region" description="Polar residues" evidence="1">
    <location>
        <begin position="252"/>
        <end position="268"/>
    </location>
</feature>
<feature type="compositionally biased region" description="Basic and acidic residues" evidence="1">
    <location>
        <begin position="237"/>
        <end position="246"/>
    </location>
</feature>
<feature type="compositionally biased region" description="Basic and acidic residues" evidence="1">
    <location>
        <begin position="76"/>
        <end position="86"/>
    </location>
</feature>
<dbReference type="PaxDb" id="3635-A0A1U8PS54"/>
<feature type="domain" description="Enhanced disease resistance 4-like N-terminal" evidence="3">
    <location>
        <begin position="8"/>
        <end position="41"/>
    </location>
</feature>
<feature type="compositionally biased region" description="Basic residues" evidence="1">
    <location>
        <begin position="271"/>
        <end position="282"/>
    </location>
</feature>
<dbReference type="AlphaFoldDB" id="A0A1U8PS54"/>
<proteinExistence type="predicted"/>
<dbReference type="Proteomes" id="UP000818029">
    <property type="component" value="Chromosome A05"/>
</dbReference>
<keyword evidence="4" id="KW-1185">Reference proteome</keyword>
<dbReference type="Pfam" id="PF11331">
    <property type="entry name" value="Zn_ribbon_12"/>
    <property type="match status" value="1"/>
</dbReference>
<dbReference type="GeneID" id="107962209"/>
<dbReference type="PANTHER" id="PTHR31105">
    <property type="entry name" value="EXTRA-LARGE G-PROTEIN-LIKE"/>
    <property type="match status" value="1"/>
</dbReference>
<accession>A0A1U8PS54</accession>
<dbReference type="PANTHER" id="PTHR31105:SF38">
    <property type="entry name" value="PROTEIN ENHANCED DISEASE RESISTANCE 4"/>
    <property type="match status" value="1"/>
</dbReference>
<dbReference type="Pfam" id="PF22910">
    <property type="entry name" value="EDR4-like_1st"/>
    <property type="match status" value="1"/>
</dbReference>
<evidence type="ECO:0000256" key="1">
    <source>
        <dbReference type="SAM" id="MobiDB-lite"/>
    </source>
</evidence>
<dbReference type="InterPro" id="IPR040244">
    <property type="entry name" value="EDR4-like"/>
</dbReference>